<feature type="compositionally biased region" description="Basic residues" evidence="1">
    <location>
        <begin position="23"/>
        <end position="34"/>
    </location>
</feature>
<feature type="compositionally biased region" description="Polar residues" evidence="1">
    <location>
        <begin position="36"/>
        <end position="46"/>
    </location>
</feature>
<evidence type="ECO:0000313" key="2">
    <source>
        <dbReference type="EMBL" id="KLU03674.1"/>
    </source>
</evidence>
<accession>A0A0J1EDQ1</accession>
<protein>
    <submittedName>
        <fullName evidence="2">Uncharacterized protein</fullName>
    </submittedName>
</protein>
<dbReference type="Proteomes" id="UP000036367">
    <property type="component" value="Unassembled WGS sequence"/>
</dbReference>
<dbReference type="AlphaFoldDB" id="A0A0J1EDQ1"/>
<evidence type="ECO:0000256" key="1">
    <source>
        <dbReference type="SAM" id="MobiDB-lite"/>
    </source>
</evidence>
<dbReference type="EMBL" id="LECT01000031">
    <property type="protein sequence ID" value="KLU03674.1"/>
    <property type="molecule type" value="Genomic_DNA"/>
</dbReference>
<comment type="caution">
    <text evidence="2">The sequence shown here is derived from an EMBL/GenBank/DDBJ whole genome shotgun (WGS) entry which is preliminary data.</text>
</comment>
<name>A0A0J1EDQ1_RHOIS</name>
<keyword evidence="3" id="KW-1185">Reference proteome</keyword>
<feature type="region of interest" description="Disordered" evidence="1">
    <location>
        <begin position="1"/>
        <end position="46"/>
    </location>
</feature>
<evidence type="ECO:0000313" key="3">
    <source>
        <dbReference type="Proteomes" id="UP000036367"/>
    </source>
</evidence>
<organism evidence="2 3">
    <name type="scientific">Rhodopirellula islandica</name>
    <dbReference type="NCBI Taxonomy" id="595434"/>
    <lineage>
        <taxon>Bacteria</taxon>
        <taxon>Pseudomonadati</taxon>
        <taxon>Planctomycetota</taxon>
        <taxon>Planctomycetia</taxon>
        <taxon>Pirellulales</taxon>
        <taxon>Pirellulaceae</taxon>
        <taxon>Rhodopirellula</taxon>
    </lineage>
</organism>
<reference evidence="2" key="1">
    <citation type="submission" date="2015-05" db="EMBL/GenBank/DDBJ databases">
        <title>Permanent draft genome of Rhodopirellula islandicus K833.</title>
        <authorList>
            <person name="Kizina J."/>
            <person name="Richter M."/>
            <person name="Glockner F.O."/>
            <person name="Harder J."/>
        </authorList>
    </citation>
    <scope>NUCLEOTIDE SEQUENCE [LARGE SCALE GENOMIC DNA]</scope>
    <source>
        <strain evidence="2">K833</strain>
    </source>
</reference>
<gene>
    <name evidence="2" type="ORF">RISK_004081</name>
</gene>
<sequence length="46" mass="5088">MPPQHPNHPKIPTNNKLAPHTNRANRRAAHKISHASRPTRSCASST</sequence>
<proteinExistence type="predicted"/>